<dbReference type="Gene3D" id="3.40.718.10">
    <property type="entry name" value="Isopropylmalate Dehydrogenase"/>
    <property type="match status" value="1"/>
</dbReference>
<dbReference type="PANTHER" id="PTHR30100:SF1">
    <property type="entry name" value="PHOSPHATE ACYLTRANSFERASE"/>
    <property type="match status" value="1"/>
</dbReference>
<dbReference type="PIRSF" id="PIRSF002465">
    <property type="entry name" value="Phsphlp_syn_PlsX"/>
    <property type="match status" value="1"/>
</dbReference>
<keyword evidence="4" id="KW-0444">Lipid biosynthesis</keyword>
<dbReference type="GO" id="GO:0008654">
    <property type="term" value="P:phospholipid biosynthetic process"/>
    <property type="evidence" value="ECO:0007669"/>
    <property type="project" value="UniProtKB-KW"/>
</dbReference>
<gene>
    <name evidence="11" type="primary">plsX_14</name>
    <name evidence="11" type="ORF">SDC9_73652</name>
</gene>
<comment type="subcellular location">
    <subcellularLocation>
        <location evidence="2">Cytoplasm</location>
    </subcellularLocation>
</comment>
<organism evidence="11">
    <name type="scientific">bioreactor metagenome</name>
    <dbReference type="NCBI Taxonomy" id="1076179"/>
    <lineage>
        <taxon>unclassified sequences</taxon>
        <taxon>metagenomes</taxon>
        <taxon>ecological metagenomes</taxon>
    </lineage>
</organism>
<accession>A0A644YEY7</accession>
<dbReference type="SUPFAM" id="SSF53659">
    <property type="entry name" value="Isocitrate/Isopropylmalate dehydrogenase-like"/>
    <property type="match status" value="1"/>
</dbReference>
<comment type="catalytic activity">
    <reaction evidence="1">
        <text>a fatty acyl-[ACP] + phosphate = an acyl phosphate + holo-[ACP]</text>
        <dbReference type="Rhea" id="RHEA:42292"/>
        <dbReference type="Rhea" id="RHEA-COMP:9685"/>
        <dbReference type="Rhea" id="RHEA-COMP:14125"/>
        <dbReference type="ChEBI" id="CHEBI:43474"/>
        <dbReference type="ChEBI" id="CHEBI:59918"/>
        <dbReference type="ChEBI" id="CHEBI:64479"/>
        <dbReference type="ChEBI" id="CHEBI:138651"/>
        <dbReference type="EC" id="2.3.1.274"/>
    </reaction>
</comment>
<keyword evidence="5 11" id="KW-0808">Transferase</keyword>
<comment type="caution">
    <text evidence="11">The sequence shown here is derived from an EMBL/GenBank/DDBJ whole genome shotgun (WGS) entry which is preliminary data.</text>
</comment>
<dbReference type="GO" id="GO:0043811">
    <property type="term" value="F:phosphate:acyl-[acyl carrier protein] acyltransferase activity"/>
    <property type="evidence" value="ECO:0007669"/>
    <property type="project" value="UniProtKB-EC"/>
</dbReference>
<evidence type="ECO:0000256" key="10">
    <source>
        <dbReference type="ARBA" id="ARBA00046608"/>
    </source>
</evidence>
<comment type="subunit">
    <text evidence="10">Homodimer. Probably interacts with PlsY.</text>
</comment>
<dbReference type="NCBIfam" id="TIGR00182">
    <property type="entry name" value="plsX"/>
    <property type="match status" value="1"/>
</dbReference>
<protein>
    <recommendedName>
        <fullName evidence="9">phosphate acyltransferase</fullName>
        <ecNumber evidence="9">2.3.1.274</ecNumber>
    </recommendedName>
</protein>
<proteinExistence type="inferred from homology"/>
<evidence type="ECO:0000256" key="7">
    <source>
        <dbReference type="ARBA" id="ARBA00023209"/>
    </source>
</evidence>
<dbReference type="EC" id="2.3.1.274" evidence="9"/>
<evidence type="ECO:0000256" key="4">
    <source>
        <dbReference type="ARBA" id="ARBA00022516"/>
    </source>
</evidence>
<keyword evidence="3" id="KW-0963">Cytoplasm</keyword>
<evidence type="ECO:0000256" key="2">
    <source>
        <dbReference type="ARBA" id="ARBA00004496"/>
    </source>
</evidence>
<dbReference type="PANTHER" id="PTHR30100">
    <property type="entry name" value="FATTY ACID/PHOSPHOLIPID SYNTHESIS PROTEIN PLSX"/>
    <property type="match status" value="1"/>
</dbReference>
<reference evidence="11" key="1">
    <citation type="submission" date="2019-08" db="EMBL/GenBank/DDBJ databases">
        <authorList>
            <person name="Kucharzyk K."/>
            <person name="Murdoch R.W."/>
            <person name="Higgins S."/>
            <person name="Loffler F."/>
        </authorList>
    </citation>
    <scope>NUCLEOTIDE SEQUENCE</scope>
</reference>
<keyword evidence="8" id="KW-1208">Phospholipid metabolism</keyword>
<evidence type="ECO:0000256" key="6">
    <source>
        <dbReference type="ARBA" id="ARBA00023098"/>
    </source>
</evidence>
<dbReference type="AlphaFoldDB" id="A0A644YEY7"/>
<dbReference type="GO" id="GO:0006633">
    <property type="term" value="P:fatty acid biosynthetic process"/>
    <property type="evidence" value="ECO:0007669"/>
    <property type="project" value="InterPro"/>
</dbReference>
<keyword evidence="11" id="KW-0012">Acyltransferase</keyword>
<dbReference type="GO" id="GO:0005737">
    <property type="term" value="C:cytoplasm"/>
    <property type="evidence" value="ECO:0007669"/>
    <property type="project" value="UniProtKB-SubCell"/>
</dbReference>
<dbReference type="Pfam" id="PF02504">
    <property type="entry name" value="FA_synthesis"/>
    <property type="match status" value="1"/>
</dbReference>
<dbReference type="InterPro" id="IPR012281">
    <property type="entry name" value="Phospholipid_synth_PlsX-like"/>
</dbReference>
<evidence type="ECO:0000256" key="9">
    <source>
        <dbReference type="ARBA" id="ARBA00024069"/>
    </source>
</evidence>
<name>A0A644YEY7_9ZZZZ</name>
<dbReference type="EMBL" id="VSSQ01004919">
    <property type="protein sequence ID" value="MPM27145.1"/>
    <property type="molecule type" value="Genomic_DNA"/>
</dbReference>
<evidence type="ECO:0000313" key="11">
    <source>
        <dbReference type="EMBL" id="MPM27145.1"/>
    </source>
</evidence>
<evidence type="ECO:0000256" key="1">
    <source>
        <dbReference type="ARBA" id="ARBA00001232"/>
    </source>
</evidence>
<evidence type="ECO:0000256" key="3">
    <source>
        <dbReference type="ARBA" id="ARBA00022490"/>
    </source>
</evidence>
<dbReference type="InterPro" id="IPR003664">
    <property type="entry name" value="FA_synthesis"/>
</dbReference>
<keyword evidence="7" id="KW-0594">Phospholipid biosynthesis</keyword>
<dbReference type="HAMAP" id="MF_00019">
    <property type="entry name" value="PlsX"/>
    <property type="match status" value="1"/>
</dbReference>
<keyword evidence="6" id="KW-0443">Lipid metabolism</keyword>
<sequence length="335" mass="35239">MKIAIDAMGGDFAPKAVLEGVSLVLPELAKDVELVLYGDEAAIKSGLKELNITDARVKTFATSEVIGFDEQPTLAIRKKKDSSMVRAIEAVANGEADCVLSAGSTGALLTGATLIIKRLKGVKRPALATVLPTLDGCALLLDCGANTDCKSDYLVQFAIMGSAYMKSVFGLKEPRVGLLNNGAEEEKGNELTKETHGLLKTAPVRFTGNCEARDVLSGEFDVVVCDGFDGNIVLKGTEGTAILMMSLLKQGMMKNLRTKIGALLCKPAFKQLKKKLDYTEYGGAPLLGVNGGVIKAHGSSNGKAFRSAILQGVKLIDSNVTALLGAEIAAMGVEE</sequence>
<evidence type="ECO:0000256" key="8">
    <source>
        <dbReference type="ARBA" id="ARBA00023264"/>
    </source>
</evidence>
<evidence type="ECO:0000256" key="5">
    <source>
        <dbReference type="ARBA" id="ARBA00022679"/>
    </source>
</evidence>